<dbReference type="GO" id="GO:0071949">
    <property type="term" value="F:FAD binding"/>
    <property type="evidence" value="ECO:0007669"/>
    <property type="project" value="InterPro"/>
</dbReference>
<dbReference type="GO" id="GO:0016491">
    <property type="term" value="F:oxidoreductase activity"/>
    <property type="evidence" value="ECO:0007669"/>
    <property type="project" value="UniProtKB-KW"/>
</dbReference>
<dbReference type="PANTHER" id="PTHR42973:SF7">
    <property type="entry name" value="FAD-BINDING PCMH-TYPE DOMAIN-CONTAINING PROTEIN"/>
    <property type="match status" value="1"/>
</dbReference>
<name>A0A8J8W8X1_9EURO</name>
<dbReference type="InterPro" id="IPR016169">
    <property type="entry name" value="FAD-bd_PCMH_sub2"/>
</dbReference>
<dbReference type="Gene3D" id="3.40.462.20">
    <property type="match status" value="1"/>
</dbReference>
<dbReference type="EMBL" id="WIWV01000007">
    <property type="protein sequence ID" value="KAF7719263.1"/>
    <property type="molecule type" value="Genomic_DNA"/>
</dbReference>
<comment type="caution">
    <text evidence="6">The sequence shown here is derived from an EMBL/GenBank/DDBJ whole genome shotgun (WGS) entry which is preliminary data.</text>
</comment>
<dbReference type="Gene3D" id="3.30.465.10">
    <property type="match status" value="1"/>
</dbReference>
<dbReference type="InterPro" id="IPR050416">
    <property type="entry name" value="FAD-linked_Oxidoreductase"/>
</dbReference>
<evidence type="ECO:0000256" key="1">
    <source>
        <dbReference type="ARBA" id="ARBA00005466"/>
    </source>
</evidence>
<evidence type="ECO:0000256" key="3">
    <source>
        <dbReference type="ARBA" id="ARBA00022827"/>
    </source>
</evidence>
<dbReference type="InterPro" id="IPR006094">
    <property type="entry name" value="Oxid_FAD_bind_N"/>
</dbReference>
<dbReference type="OrthoDB" id="415825at2759"/>
<keyword evidence="3" id="KW-0274">FAD</keyword>
<feature type="domain" description="FAD-binding PCMH-type" evidence="5">
    <location>
        <begin position="39"/>
        <end position="209"/>
    </location>
</feature>
<dbReference type="SUPFAM" id="SSF56176">
    <property type="entry name" value="FAD-binding/transporter-associated domain-like"/>
    <property type="match status" value="1"/>
</dbReference>
<dbReference type="InterPro" id="IPR016166">
    <property type="entry name" value="FAD-bd_PCMH"/>
</dbReference>
<keyword evidence="4 6" id="KW-0560">Oxidoreductase</keyword>
<gene>
    <name evidence="6" type="ORF">PECM_007556</name>
</gene>
<dbReference type="EC" id="1.5.3.-" evidence="6"/>
<accession>A0A8J8W8X1</accession>
<proteinExistence type="inferred from homology"/>
<keyword evidence="7" id="KW-1185">Reference proteome</keyword>
<evidence type="ECO:0000256" key="4">
    <source>
        <dbReference type="ARBA" id="ARBA00023002"/>
    </source>
</evidence>
<evidence type="ECO:0000259" key="5">
    <source>
        <dbReference type="PROSITE" id="PS51387"/>
    </source>
</evidence>
<dbReference type="Pfam" id="PF01565">
    <property type="entry name" value="FAD_binding_4"/>
    <property type="match status" value="1"/>
</dbReference>
<organism evidence="6 7">
    <name type="scientific">Penicillium ucsense</name>
    <dbReference type="NCBI Taxonomy" id="2839758"/>
    <lineage>
        <taxon>Eukaryota</taxon>
        <taxon>Fungi</taxon>
        <taxon>Dikarya</taxon>
        <taxon>Ascomycota</taxon>
        <taxon>Pezizomycotina</taxon>
        <taxon>Eurotiomycetes</taxon>
        <taxon>Eurotiomycetidae</taxon>
        <taxon>Eurotiales</taxon>
        <taxon>Aspergillaceae</taxon>
        <taxon>Penicillium</taxon>
    </lineage>
</organism>
<comment type="similarity">
    <text evidence="1">Belongs to the oxygen-dependent FAD-linked oxidoreductase family.</text>
</comment>
<evidence type="ECO:0000313" key="6">
    <source>
        <dbReference type="EMBL" id="KAF7719263.1"/>
    </source>
</evidence>
<dbReference type="AlphaFoldDB" id="A0A8J8W8X1"/>
<dbReference type="InterPro" id="IPR036318">
    <property type="entry name" value="FAD-bd_PCMH-like_sf"/>
</dbReference>
<evidence type="ECO:0000313" key="7">
    <source>
        <dbReference type="Proteomes" id="UP000631181"/>
    </source>
</evidence>
<evidence type="ECO:0000256" key="2">
    <source>
        <dbReference type="ARBA" id="ARBA00022630"/>
    </source>
</evidence>
<sequence>MSLTKFISIIEDRLSGNADVLTDRTDPSFWITPKRWSDVGLKIPGAIIRPGGESDVIEVVKSAAITSTPFVAATGGHSPWSSIDENGFILDMSRFKGVEVSCDHGTAKVRGGLLQRELQAALADHARFTTVGDSHTVGVIPYFIGGGISLFSGLFGSGAENILSARIILADGSLIEASETVVPELFWAIRGAGQFFGVVTELTIRVYPLSSFGMIEGHFCGQFIFPICRAEAVCEVMEELMVDGSKPTAGHMMILTRPPEYEQVIWINAHYLGDSVEGPSAFQKLSDLDPIEATSRIIAFQDHGKSSLLTSSSGRFRSINLTGLDTFSSKKFLKLAKLHEDLISKCPDAQATQIIIGWRSPVVRLPETDTSFGNTGRLLWQ</sequence>
<dbReference type="PROSITE" id="PS51387">
    <property type="entry name" value="FAD_PCMH"/>
    <property type="match status" value="1"/>
</dbReference>
<dbReference type="Proteomes" id="UP000631181">
    <property type="component" value="Unassembled WGS sequence"/>
</dbReference>
<keyword evidence="2" id="KW-0285">Flavoprotein</keyword>
<dbReference type="PANTHER" id="PTHR42973">
    <property type="entry name" value="BINDING OXIDOREDUCTASE, PUTATIVE (AFU_ORTHOLOGUE AFUA_1G17690)-RELATED"/>
    <property type="match status" value="1"/>
</dbReference>
<protein>
    <submittedName>
        <fullName evidence="6">FAD binding domain-containing protein</fullName>
        <ecNumber evidence="6">1.5.3.-</ecNumber>
    </submittedName>
</protein>
<reference evidence="6" key="1">
    <citation type="journal article" date="2020" name="Front. Microbiol.">
        <title>Gene regulatory networks of Penicillium echinulatum 2HH and Penicillium oxalicum 114-2 inferred by a computational biology approach.</title>
        <authorList>
            <person name="Lenz A.R."/>
            <person name="Galan-Vasquez E."/>
            <person name="Balbinot E."/>
            <person name="De Abreu F.P."/>
            <person name="De Oliveira N.S."/>
            <person name="Da Rosa L.O."/>
            <person name="De Avila E Silva S."/>
            <person name="Camassola M."/>
            <person name="Dillon A.J.P."/>
            <person name="Perez-Rueda E."/>
        </authorList>
    </citation>
    <scope>NUCLEOTIDE SEQUENCE</scope>
    <source>
        <strain evidence="6">S1M29</strain>
    </source>
</reference>